<sequence length="282" mass="33358">MLQEISNRLIFNIDEKQETHDGDKQTRDTSFFQFSFQYLYDFDNEFRNDNQPSLIKNISIDTYSEELEDYQEINDNTNVDINISLQVVEDLKLKIGLTFLNWAEFKIWIKNFAKTKRFNYKIRTSQTDGEVIGHITYKCSRSGTHNSQVTSDSTKRQNATSQRTQCPWKINIVCPKLSNVVRINLFDDNYNHVLTSNIQEMASRFQKLTSEMLCDIKKHVIQRQMNFGSIYLILIHDYFNQIIVKKDLYNAVYQFRFENNLGDSDTSQMLKILLNWKDSDLL</sequence>
<evidence type="ECO:0008006" key="3">
    <source>
        <dbReference type="Google" id="ProtNLM"/>
    </source>
</evidence>
<dbReference type="VEuPathDB" id="FungiDB:FUN_004722"/>
<proteinExistence type="predicted"/>
<dbReference type="Proteomes" id="UP000234323">
    <property type="component" value="Unassembled WGS sequence"/>
</dbReference>
<dbReference type="PANTHER" id="PTHR47718:SF3">
    <property type="entry name" value="PROTEIN FAR1-RELATED SEQUENCE 5-LIKE"/>
    <property type="match status" value="1"/>
</dbReference>
<dbReference type="VEuPathDB" id="FungiDB:RhiirA1_469387"/>
<dbReference type="EMBL" id="LLXI01002304">
    <property type="protein sequence ID" value="PKY56792.1"/>
    <property type="molecule type" value="Genomic_DNA"/>
</dbReference>
<protein>
    <recommendedName>
        <fullName evidence="3">FAR1 domain-containing protein</fullName>
    </recommendedName>
</protein>
<dbReference type="PANTHER" id="PTHR47718">
    <property type="entry name" value="OS01G0519700 PROTEIN"/>
    <property type="match status" value="1"/>
</dbReference>
<dbReference type="VEuPathDB" id="FungiDB:RhiirFUN_020589"/>
<gene>
    <name evidence="1" type="ORF">RhiirA4_477341</name>
</gene>
<organism evidence="1 2">
    <name type="scientific">Rhizophagus irregularis</name>
    <dbReference type="NCBI Taxonomy" id="588596"/>
    <lineage>
        <taxon>Eukaryota</taxon>
        <taxon>Fungi</taxon>
        <taxon>Fungi incertae sedis</taxon>
        <taxon>Mucoromycota</taxon>
        <taxon>Glomeromycotina</taxon>
        <taxon>Glomeromycetes</taxon>
        <taxon>Glomerales</taxon>
        <taxon>Glomeraceae</taxon>
        <taxon>Rhizophagus</taxon>
    </lineage>
</organism>
<evidence type="ECO:0000313" key="2">
    <source>
        <dbReference type="Proteomes" id="UP000234323"/>
    </source>
</evidence>
<dbReference type="AlphaFoldDB" id="A0A2I1HD34"/>
<keyword evidence="2" id="KW-1185">Reference proteome</keyword>
<evidence type="ECO:0000313" key="1">
    <source>
        <dbReference type="EMBL" id="PKY56792.1"/>
    </source>
</evidence>
<dbReference type="VEuPathDB" id="FungiDB:RhiirA1_542736"/>
<dbReference type="VEuPathDB" id="FungiDB:FUN_020184"/>
<reference evidence="1 2" key="1">
    <citation type="submission" date="2015-10" db="EMBL/GenBank/DDBJ databases">
        <title>Genome analyses suggest a sexual origin of heterokaryosis in a supposedly ancient asexual fungus.</title>
        <authorList>
            <person name="Ropars J."/>
            <person name="Sedzielewska K."/>
            <person name="Noel J."/>
            <person name="Charron P."/>
            <person name="Farinelli L."/>
            <person name="Marton T."/>
            <person name="Kruger M."/>
            <person name="Pelin A."/>
            <person name="Brachmann A."/>
            <person name="Corradi N."/>
        </authorList>
    </citation>
    <scope>NUCLEOTIDE SEQUENCE [LARGE SCALE GENOMIC DNA]</scope>
    <source>
        <strain evidence="1 2">A4</strain>
    </source>
</reference>
<comment type="caution">
    <text evidence="1">The sequence shown here is derived from an EMBL/GenBank/DDBJ whole genome shotgun (WGS) entry which is preliminary data.</text>
</comment>
<name>A0A2I1HD34_9GLOM</name>
<accession>A0A2I1HD34</accession>